<evidence type="ECO:0000256" key="10">
    <source>
        <dbReference type="ARBA" id="ARBA00031800"/>
    </source>
</evidence>
<dbReference type="PRINTS" id="PR00411">
    <property type="entry name" value="PNDRDTASEI"/>
</dbReference>
<dbReference type="EMBL" id="QLIX01000004">
    <property type="protein sequence ID" value="RAI59668.1"/>
    <property type="molecule type" value="Genomic_DNA"/>
</dbReference>
<sequence>MFDAVFDVVVIGGGHAGCEAAAAAARCGARTLLLTHRIETLGEMSCNPAIGGVGKGHLVREVDALDGLMGRAADAAGLHFKLLNRSKGPAVRGPRAQADRKLYRQAIQALLRATEGLTIAAEAAEDLVIGAGGEVAGVVTATGRQIGAGAVVITTGTFLRGMIHIGEMRIPAGRVGEAPSIGLADTLRRLGLPLARLKTGTPPRLDGRSIDWAALEPQPGDDPPEPLSWMTERITNPQRPCAITATTPATHDLIRANLHRTAVYGGRIEGVGPRYCPSIEDKVVRFADRQRHQIFLEPEGLDDDTVYPNGISTSLPEAIQAALIASIPGLERARILRPGYAIEYDYVDPRALTPALELRATPRLFLAGQINGTTGYEEAAAQGVMAGLNAACRSSGRLPDRILSRSEAYTGVLVDDLILQGVTEPYRMLTARSEFRLALRADNAGLRLTEKGIAWGVVGSERARAHRSFVAALEVALARARAEGGSPSWYAAAGVAVNQDGRWRNALEALALPAMTAEAADRIFPWLQGLPPRLRAELEAQALYAPYLERQAVELRALAREEQMAIPAGIDFALIPGLSAEMRQRLSRARPATLGSAGRLPGITPAALAALAVHLRRTEARFT</sequence>
<evidence type="ECO:0000256" key="6">
    <source>
        <dbReference type="ARBA" id="ARBA00022694"/>
    </source>
</evidence>
<keyword evidence="8 11" id="KW-0520">NAD</keyword>
<comment type="subunit">
    <text evidence="9 11">Homodimer. Heterotetramer of two MnmE and two MnmG subunits.</text>
</comment>
<comment type="caution">
    <text evidence="13">The sequence shown here is derived from an EMBL/GenBank/DDBJ whole genome shotgun (WGS) entry which is preliminary data.</text>
</comment>
<dbReference type="Proteomes" id="UP000249065">
    <property type="component" value="Unassembled WGS sequence"/>
</dbReference>
<dbReference type="GO" id="GO:0050660">
    <property type="term" value="F:flavin adenine dinucleotide binding"/>
    <property type="evidence" value="ECO:0007669"/>
    <property type="project" value="UniProtKB-UniRule"/>
</dbReference>
<dbReference type="PANTHER" id="PTHR11806">
    <property type="entry name" value="GLUCOSE INHIBITED DIVISION PROTEIN A"/>
    <property type="match status" value="1"/>
</dbReference>
<evidence type="ECO:0000256" key="3">
    <source>
        <dbReference type="ARBA" id="ARBA00007653"/>
    </source>
</evidence>
<comment type="similarity">
    <text evidence="3 11">Belongs to the MnmG family.</text>
</comment>
<dbReference type="PROSITE" id="PS01280">
    <property type="entry name" value="GIDA_1"/>
    <property type="match status" value="1"/>
</dbReference>
<evidence type="ECO:0000256" key="7">
    <source>
        <dbReference type="ARBA" id="ARBA00022827"/>
    </source>
</evidence>
<dbReference type="InterPro" id="IPR004416">
    <property type="entry name" value="MnmG"/>
</dbReference>
<dbReference type="GO" id="GO:0030488">
    <property type="term" value="P:tRNA methylation"/>
    <property type="evidence" value="ECO:0007669"/>
    <property type="project" value="TreeGrafter"/>
</dbReference>
<gene>
    <name evidence="11" type="primary">mnmG</name>
    <name evidence="11" type="synonym">gidA</name>
    <name evidence="13" type="ORF">DOO78_08770</name>
</gene>
<evidence type="ECO:0000256" key="5">
    <source>
        <dbReference type="ARBA" id="ARBA00022630"/>
    </source>
</evidence>
<feature type="binding site" evidence="11">
    <location>
        <begin position="12"/>
        <end position="17"/>
    </location>
    <ligand>
        <name>FAD</name>
        <dbReference type="ChEBI" id="CHEBI:57692"/>
    </ligand>
</feature>
<dbReference type="FunFam" id="1.10.150.570:FF:000001">
    <property type="entry name" value="tRNA uridine 5-carboxymethylaminomethyl modification enzyme MnmG"/>
    <property type="match status" value="1"/>
</dbReference>
<evidence type="ECO:0000259" key="12">
    <source>
        <dbReference type="SMART" id="SM01228"/>
    </source>
</evidence>
<evidence type="ECO:0000256" key="8">
    <source>
        <dbReference type="ARBA" id="ARBA00023027"/>
    </source>
</evidence>
<dbReference type="InterPro" id="IPR044920">
    <property type="entry name" value="MnmG_C_subdom_sf"/>
</dbReference>
<dbReference type="SMART" id="SM01228">
    <property type="entry name" value="GIDA_assoc_3"/>
    <property type="match status" value="1"/>
</dbReference>
<dbReference type="PANTHER" id="PTHR11806:SF0">
    <property type="entry name" value="PROTEIN MTO1 HOMOLOG, MITOCHONDRIAL"/>
    <property type="match status" value="1"/>
</dbReference>
<dbReference type="InterPro" id="IPR036188">
    <property type="entry name" value="FAD/NAD-bd_sf"/>
</dbReference>
<keyword evidence="5 11" id="KW-0285">Flavoprotein</keyword>
<keyword evidence="14" id="KW-1185">Reference proteome</keyword>
<keyword evidence="11" id="KW-0963">Cytoplasm</keyword>
<feature type="binding site" evidence="11">
    <location>
        <begin position="272"/>
        <end position="286"/>
    </location>
    <ligand>
        <name>NAD(+)</name>
        <dbReference type="ChEBI" id="CHEBI:57540"/>
    </ligand>
</feature>
<reference evidence="14" key="1">
    <citation type="submission" date="2018-06" db="EMBL/GenBank/DDBJ databases">
        <authorList>
            <person name="Khan S.A."/>
        </authorList>
    </citation>
    <scope>NUCLEOTIDE SEQUENCE [LARGE SCALE GENOMIC DNA]</scope>
    <source>
        <strain evidence="14">DB-1506</strain>
    </source>
</reference>
<evidence type="ECO:0000313" key="14">
    <source>
        <dbReference type="Proteomes" id="UP000249065"/>
    </source>
</evidence>
<dbReference type="PROSITE" id="PS01281">
    <property type="entry name" value="GIDA_2"/>
    <property type="match status" value="1"/>
</dbReference>
<keyword evidence="7 11" id="KW-0274">FAD</keyword>
<dbReference type="Pfam" id="PF01134">
    <property type="entry name" value="GIDA"/>
    <property type="match status" value="1"/>
</dbReference>
<evidence type="ECO:0000313" key="13">
    <source>
        <dbReference type="EMBL" id="RAI59668.1"/>
    </source>
</evidence>
<proteinExistence type="inferred from homology"/>
<comment type="caution">
    <text evidence="11">Lacks conserved residue(s) required for the propagation of feature annotation.</text>
</comment>
<dbReference type="InterPro" id="IPR002218">
    <property type="entry name" value="MnmG-rel"/>
</dbReference>
<dbReference type="NCBIfam" id="TIGR00136">
    <property type="entry name" value="mnmG_gidA"/>
    <property type="match status" value="1"/>
</dbReference>
<evidence type="ECO:0000256" key="1">
    <source>
        <dbReference type="ARBA" id="ARBA00001974"/>
    </source>
</evidence>
<dbReference type="InterPro" id="IPR026904">
    <property type="entry name" value="MnmG_C"/>
</dbReference>
<dbReference type="SUPFAM" id="SSF51905">
    <property type="entry name" value="FAD/NAD(P)-binding domain"/>
    <property type="match status" value="1"/>
</dbReference>
<evidence type="ECO:0000256" key="2">
    <source>
        <dbReference type="ARBA" id="ARBA00003717"/>
    </source>
</evidence>
<evidence type="ECO:0000256" key="4">
    <source>
        <dbReference type="ARBA" id="ARBA00020461"/>
    </source>
</evidence>
<dbReference type="RefSeq" id="WP_111469357.1">
    <property type="nucleotide sequence ID" value="NZ_QLIX01000004.1"/>
</dbReference>
<dbReference type="Gene3D" id="3.50.50.60">
    <property type="entry name" value="FAD/NAD(P)-binding domain"/>
    <property type="match status" value="2"/>
</dbReference>
<keyword evidence="6 11" id="KW-0819">tRNA processing</keyword>
<dbReference type="GO" id="GO:0005829">
    <property type="term" value="C:cytosol"/>
    <property type="evidence" value="ECO:0007669"/>
    <property type="project" value="TreeGrafter"/>
</dbReference>
<feature type="domain" description="tRNA uridine 5-carboxymethylaminomethyl modification enzyme C-terminal subdomain" evidence="12">
    <location>
        <begin position="542"/>
        <end position="613"/>
    </location>
</feature>
<dbReference type="InterPro" id="IPR049312">
    <property type="entry name" value="GIDA_C_N"/>
</dbReference>
<dbReference type="Gene3D" id="1.10.150.570">
    <property type="entry name" value="GidA associated domain, C-terminal subdomain"/>
    <property type="match status" value="1"/>
</dbReference>
<evidence type="ECO:0000256" key="9">
    <source>
        <dbReference type="ARBA" id="ARBA00025948"/>
    </source>
</evidence>
<organism evidence="13 14">
    <name type="scientific">Roseicella frigidaeris</name>
    <dbReference type="NCBI Taxonomy" id="2230885"/>
    <lineage>
        <taxon>Bacteria</taxon>
        <taxon>Pseudomonadati</taxon>
        <taxon>Pseudomonadota</taxon>
        <taxon>Alphaproteobacteria</taxon>
        <taxon>Acetobacterales</taxon>
        <taxon>Roseomonadaceae</taxon>
        <taxon>Roseicella</taxon>
    </lineage>
</organism>
<dbReference type="OrthoDB" id="9815560at2"/>
<dbReference type="Pfam" id="PF13932">
    <property type="entry name" value="SAM_GIDA_C"/>
    <property type="match status" value="1"/>
</dbReference>
<name>A0A327MHK3_9PROT</name>
<dbReference type="InterPro" id="IPR047001">
    <property type="entry name" value="MnmG_C_subdom"/>
</dbReference>
<dbReference type="InterPro" id="IPR040131">
    <property type="entry name" value="MnmG_N"/>
</dbReference>
<dbReference type="Pfam" id="PF21680">
    <property type="entry name" value="GIDA_C_1st"/>
    <property type="match status" value="1"/>
</dbReference>
<dbReference type="FunFam" id="3.50.50.60:FF:000145">
    <property type="entry name" value="tRNA uridine 5-carboxymethylaminomethyl modification enzyme"/>
    <property type="match status" value="1"/>
</dbReference>
<dbReference type="InterPro" id="IPR020595">
    <property type="entry name" value="MnmG-rel_CS"/>
</dbReference>
<comment type="subcellular location">
    <subcellularLocation>
        <location evidence="11">Cytoplasm</location>
    </subcellularLocation>
</comment>
<comment type="cofactor">
    <cofactor evidence="1 11">
        <name>FAD</name>
        <dbReference type="ChEBI" id="CHEBI:57692"/>
    </cofactor>
</comment>
<evidence type="ECO:0000256" key="11">
    <source>
        <dbReference type="HAMAP-Rule" id="MF_00129"/>
    </source>
</evidence>
<accession>A0A327MHK3</accession>
<dbReference type="GO" id="GO:0002098">
    <property type="term" value="P:tRNA wobble uridine modification"/>
    <property type="evidence" value="ECO:0007669"/>
    <property type="project" value="InterPro"/>
</dbReference>
<dbReference type="HAMAP" id="MF_00129">
    <property type="entry name" value="MnmG_GidA"/>
    <property type="match status" value="1"/>
</dbReference>
<protein>
    <recommendedName>
        <fullName evidence="4 11">tRNA uridine 5-carboxymethylaminomethyl modification enzyme MnmG</fullName>
    </recommendedName>
    <alternativeName>
        <fullName evidence="10 11">Glucose-inhibited division protein A</fullName>
    </alternativeName>
</protein>
<comment type="function">
    <text evidence="2 11">NAD-binding protein involved in the addition of a carboxymethylaminomethyl (cmnm) group at the wobble position (U34) of certain tRNAs, forming tRNA-cmnm(5)s(2)U34.</text>
</comment>
<dbReference type="FunFam" id="3.50.50.60:FF:000002">
    <property type="entry name" value="tRNA uridine 5-carboxymethylaminomethyl modification enzyme MnmG"/>
    <property type="match status" value="1"/>
</dbReference>
<dbReference type="AlphaFoldDB" id="A0A327MHK3"/>